<evidence type="ECO:0000313" key="1">
    <source>
        <dbReference type="EMBL" id="SFY44724.1"/>
    </source>
</evidence>
<accession>A0A1K2FBX9</accession>
<dbReference type="EMBL" id="FPJO01000052">
    <property type="protein sequence ID" value="SFY44724.1"/>
    <property type="molecule type" value="Genomic_DNA"/>
</dbReference>
<gene>
    <name evidence="1" type="ORF">SAMN02787144_10528</name>
</gene>
<dbReference type="OrthoDB" id="3522185at2"/>
<protein>
    <submittedName>
        <fullName evidence="1">Uncharacterized protein</fullName>
    </submittedName>
</protein>
<dbReference type="AlphaFoldDB" id="A0A1K2FBX9"/>
<name>A0A1K2FBX9_STRAR</name>
<reference evidence="1 2" key="1">
    <citation type="submission" date="2016-11" db="EMBL/GenBank/DDBJ databases">
        <authorList>
            <person name="Jaros S."/>
            <person name="Januszkiewicz K."/>
            <person name="Wedrychowicz H."/>
        </authorList>
    </citation>
    <scope>NUCLEOTIDE SEQUENCE [LARGE SCALE GENOMIC DNA]</scope>
    <source>
        <strain evidence="1 2">OK807</strain>
    </source>
</reference>
<proteinExistence type="predicted"/>
<evidence type="ECO:0000313" key="2">
    <source>
        <dbReference type="Proteomes" id="UP000181909"/>
    </source>
</evidence>
<organism evidence="1 2">
    <name type="scientific">Streptomyces atratus</name>
    <dbReference type="NCBI Taxonomy" id="1893"/>
    <lineage>
        <taxon>Bacteria</taxon>
        <taxon>Bacillati</taxon>
        <taxon>Actinomycetota</taxon>
        <taxon>Actinomycetes</taxon>
        <taxon>Kitasatosporales</taxon>
        <taxon>Streptomycetaceae</taxon>
        <taxon>Streptomyces</taxon>
    </lineage>
</organism>
<dbReference type="RefSeq" id="WP_072489590.1">
    <property type="nucleotide sequence ID" value="NZ_CP108277.1"/>
</dbReference>
<dbReference type="Proteomes" id="UP000181909">
    <property type="component" value="Unassembled WGS sequence"/>
</dbReference>
<sequence length="208" mass="22465">MTTGSHTFGIAIPENWTEYDLHGDTLAERRAEMLRHAPQKETRDAINHTFRSARRIMEGARRRGAVYAAGTTAMYEDGLLMAGLMVFSVKPPPGEDFSAKGIAEQFSATGGRRRENTTRTLTTATLPGVGPVGRMAGIEETEIADGVSYKMVVTHTFVPVPGGERVLIITCFSPNIPLAEPLYDLFDAITSTFAFGDKEPVAVGAATT</sequence>